<evidence type="ECO:0000256" key="3">
    <source>
        <dbReference type="ARBA" id="ARBA00022801"/>
    </source>
</evidence>
<evidence type="ECO:0000313" key="6">
    <source>
        <dbReference type="EMBL" id="MBA8926360.1"/>
    </source>
</evidence>
<evidence type="ECO:0000313" key="7">
    <source>
        <dbReference type="Proteomes" id="UP000517916"/>
    </source>
</evidence>
<dbReference type="PANTHER" id="PTHR43248">
    <property type="entry name" value="2-SUCCINYL-6-HYDROXY-2,4-CYCLOHEXADIENE-1-CARBOXYLATE SYNTHASE"/>
    <property type="match status" value="1"/>
</dbReference>
<evidence type="ECO:0000256" key="1">
    <source>
        <dbReference type="ARBA" id="ARBA00010088"/>
    </source>
</evidence>
<reference evidence="6 7" key="1">
    <citation type="submission" date="2020-08" db="EMBL/GenBank/DDBJ databases">
        <title>Genomic Encyclopedia of Archaeal and Bacterial Type Strains, Phase II (KMG-II): from individual species to whole genera.</title>
        <authorList>
            <person name="Goeker M."/>
        </authorList>
    </citation>
    <scope>NUCLEOTIDE SEQUENCE [LARGE SCALE GENOMIC DNA]</scope>
    <source>
        <strain evidence="6 7">DSM 43850</strain>
    </source>
</reference>
<keyword evidence="2 4" id="KW-0732">Signal</keyword>
<comment type="caution">
    <text evidence="6">The sequence shown here is derived from an EMBL/GenBank/DDBJ whole genome shotgun (WGS) entry which is preliminary data.</text>
</comment>
<keyword evidence="7" id="KW-1185">Reference proteome</keyword>
<dbReference type="PANTHER" id="PTHR43248:SF29">
    <property type="entry name" value="TRIPEPTIDYL AMINOPEPTIDASE"/>
    <property type="match status" value="1"/>
</dbReference>
<evidence type="ECO:0000256" key="4">
    <source>
        <dbReference type="SAM" id="SignalP"/>
    </source>
</evidence>
<protein>
    <submittedName>
        <fullName evidence="6">Pimeloyl-ACP methyl ester carboxylesterase</fullName>
    </submittedName>
</protein>
<feature type="chain" id="PRO_5046068158" evidence="4">
    <location>
        <begin position="22"/>
        <end position="528"/>
    </location>
</feature>
<sequence length="528" mass="56819">MKSPLPVTAVLVAALTAGTMAATGASALASPAGLPTAEPRPAAADKLFTHACDGHPGYECGTLTVPMDYSRPWGPKLKIAVTRAKATGTPEQRQGVILFNPGGPGGSGLYWATSVPASVRQAYDFIGFDPRGVGESSPIHCVDATKFFAQPSADPNPATEADKEPFKQRAKDYAAGCAAKNGAELPYLTTPNTARDVDSIREALGEKKINYYGVSYGTYLGVVYGQLFPNRVRRMLIDSSTNADPANVWYQSNLDQDIAFEARADQWFEWIGKYDSVFHLGTTRDAVKANYTKARAQLKAKPQGIVGPNELDAMVVNSGYYDVGWVSNAQALSDYVVKGDATKLINYTKRGDATSADSENSNAVYTAVECNDARWPRDWNTWNRDNSAYAVKAPIETWSNAWMNLPCAYWKVPQQTPIKIDGRGLPPIMMLQGTMDAATPFEGALRTHGLIPSSRMIIEQGGGSHGLYNEPWVHNTCLDGYATNYLLTGAVPSADVTCAGHAQPVPAGARELSTSDLQASRFGGRVRG</sequence>
<name>A0ABR6BHK1_9PSEU</name>
<dbReference type="InterPro" id="IPR000073">
    <property type="entry name" value="AB_hydrolase_1"/>
</dbReference>
<evidence type="ECO:0000259" key="5">
    <source>
        <dbReference type="Pfam" id="PF00561"/>
    </source>
</evidence>
<dbReference type="RefSeq" id="WP_318296313.1">
    <property type="nucleotide sequence ID" value="NZ_BAAABQ010000009.1"/>
</dbReference>
<dbReference type="Pfam" id="PF00561">
    <property type="entry name" value="Abhydrolase_1"/>
    <property type="match status" value="1"/>
</dbReference>
<comment type="similarity">
    <text evidence="1">Belongs to the peptidase S33 family.</text>
</comment>
<dbReference type="InterPro" id="IPR029058">
    <property type="entry name" value="AB_hydrolase_fold"/>
</dbReference>
<dbReference type="SUPFAM" id="SSF53474">
    <property type="entry name" value="alpha/beta-Hydrolases"/>
    <property type="match status" value="1"/>
</dbReference>
<dbReference type="Proteomes" id="UP000517916">
    <property type="component" value="Unassembled WGS sequence"/>
</dbReference>
<dbReference type="InterPro" id="IPR051601">
    <property type="entry name" value="Serine_prot/Carboxylest_S33"/>
</dbReference>
<feature type="domain" description="AB hydrolase-1" evidence="5">
    <location>
        <begin position="96"/>
        <end position="468"/>
    </location>
</feature>
<evidence type="ECO:0000256" key="2">
    <source>
        <dbReference type="ARBA" id="ARBA00022729"/>
    </source>
</evidence>
<keyword evidence="3" id="KW-0378">Hydrolase</keyword>
<dbReference type="Gene3D" id="3.40.50.1820">
    <property type="entry name" value="alpha/beta hydrolase"/>
    <property type="match status" value="1"/>
</dbReference>
<dbReference type="EMBL" id="JACJID010000002">
    <property type="protein sequence ID" value="MBA8926360.1"/>
    <property type="molecule type" value="Genomic_DNA"/>
</dbReference>
<proteinExistence type="inferred from homology"/>
<organism evidence="6 7">
    <name type="scientific">Kutzneria viridogrisea</name>
    <dbReference type="NCBI Taxonomy" id="47990"/>
    <lineage>
        <taxon>Bacteria</taxon>
        <taxon>Bacillati</taxon>
        <taxon>Actinomycetota</taxon>
        <taxon>Actinomycetes</taxon>
        <taxon>Pseudonocardiales</taxon>
        <taxon>Pseudonocardiaceae</taxon>
        <taxon>Kutzneria</taxon>
    </lineage>
</organism>
<feature type="signal peptide" evidence="4">
    <location>
        <begin position="1"/>
        <end position="21"/>
    </location>
</feature>
<accession>A0ABR6BHK1</accession>
<gene>
    <name evidence="6" type="ORF">BC739_003559</name>
</gene>